<dbReference type="AlphaFoldDB" id="A0A4S3JAN5"/>
<gene>
    <name evidence="2" type="ORF">EYZ11_008371</name>
</gene>
<name>A0A4S3JAN5_9EURO</name>
<feature type="region of interest" description="Disordered" evidence="1">
    <location>
        <begin position="36"/>
        <end position="59"/>
    </location>
</feature>
<organism evidence="2 3">
    <name type="scientific">Aspergillus tanneri</name>
    <dbReference type="NCBI Taxonomy" id="1220188"/>
    <lineage>
        <taxon>Eukaryota</taxon>
        <taxon>Fungi</taxon>
        <taxon>Dikarya</taxon>
        <taxon>Ascomycota</taxon>
        <taxon>Pezizomycotina</taxon>
        <taxon>Eurotiomycetes</taxon>
        <taxon>Eurotiomycetidae</taxon>
        <taxon>Eurotiales</taxon>
        <taxon>Aspergillaceae</taxon>
        <taxon>Aspergillus</taxon>
        <taxon>Aspergillus subgen. Circumdati</taxon>
    </lineage>
</organism>
<protein>
    <submittedName>
        <fullName evidence="2">Uncharacterized protein</fullName>
    </submittedName>
</protein>
<accession>A0A4S3JAN5</accession>
<dbReference type="VEuPathDB" id="FungiDB:EYZ11_008371"/>
<dbReference type="EMBL" id="SOSA01000355">
    <property type="protein sequence ID" value="THC92156.1"/>
    <property type="molecule type" value="Genomic_DNA"/>
</dbReference>
<evidence type="ECO:0000256" key="1">
    <source>
        <dbReference type="SAM" id="MobiDB-lite"/>
    </source>
</evidence>
<evidence type="ECO:0000313" key="3">
    <source>
        <dbReference type="Proteomes" id="UP000308092"/>
    </source>
</evidence>
<comment type="caution">
    <text evidence="2">The sequence shown here is derived from an EMBL/GenBank/DDBJ whole genome shotgun (WGS) entry which is preliminary data.</text>
</comment>
<keyword evidence="3" id="KW-1185">Reference proteome</keyword>
<proteinExistence type="predicted"/>
<sequence length="59" mass="6918">MPYQESTFYDPARDITLRRTSTGALPTQHHIVPRQFPTETHPKERELFLGGKENMYGNR</sequence>
<evidence type="ECO:0000313" key="2">
    <source>
        <dbReference type="EMBL" id="THC92156.1"/>
    </source>
</evidence>
<dbReference type="Proteomes" id="UP000308092">
    <property type="component" value="Unassembled WGS sequence"/>
</dbReference>
<reference evidence="2 3" key="1">
    <citation type="submission" date="2019-03" db="EMBL/GenBank/DDBJ databases">
        <title>The genome sequence of a newly discovered highly antifungal drug resistant Aspergillus species, Aspergillus tanneri NIH 1004.</title>
        <authorList>
            <person name="Mounaud S."/>
            <person name="Singh I."/>
            <person name="Joardar V."/>
            <person name="Pakala S."/>
            <person name="Pakala S."/>
            <person name="Venepally P."/>
            <person name="Hoover J."/>
            <person name="Nierman W."/>
            <person name="Chung J."/>
            <person name="Losada L."/>
        </authorList>
    </citation>
    <scope>NUCLEOTIDE SEQUENCE [LARGE SCALE GENOMIC DNA]</scope>
    <source>
        <strain evidence="2 3">NIH1004</strain>
    </source>
</reference>